<accession>A0A919YD62</accession>
<reference evidence="6 7" key="1">
    <citation type="submission" date="2021-03" db="EMBL/GenBank/DDBJ databases">
        <title>Antimicrobial resistance genes in bacteria isolated from Japanese honey, and their potential for conferring macrolide and lincosamide resistance in the American foulbrood pathogen Paenibacillus larvae.</title>
        <authorList>
            <person name="Okamoto M."/>
            <person name="Kumagai M."/>
            <person name="Kanamori H."/>
            <person name="Takamatsu D."/>
        </authorList>
    </citation>
    <scope>NUCLEOTIDE SEQUENCE [LARGE SCALE GENOMIC DNA]</scope>
    <source>
        <strain evidence="6 7">J34TS1</strain>
    </source>
</reference>
<dbReference type="Gene3D" id="3.90.230.10">
    <property type="entry name" value="Creatinase/methionine aminopeptidase superfamily"/>
    <property type="match status" value="1"/>
</dbReference>
<feature type="domain" description="Creatinase N-terminal" evidence="5">
    <location>
        <begin position="8"/>
        <end position="141"/>
    </location>
</feature>
<dbReference type="InterPro" id="IPR000587">
    <property type="entry name" value="Creatinase_N"/>
</dbReference>
<organism evidence="6 7">
    <name type="scientific">Paenibacillus azoreducens</name>
    <dbReference type="NCBI Taxonomy" id="116718"/>
    <lineage>
        <taxon>Bacteria</taxon>
        <taxon>Bacillati</taxon>
        <taxon>Bacillota</taxon>
        <taxon>Bacilli</taxon>
        <taxon>Bacillales</taxon>
        <taxon>Paenibacillaceae</taxon>
        <taxon>Paenibacillus</taxon>
    </lineage>
</organism>
<protein>
    <submittedName>
        <fullName evidence="6">Dipeptidase</fullName>
    </submittedName>
</protein>
<dbReference type="EMBL" id="BORT01000006">
    <property type="protein sequence ID" value="GIO47043.1"/>
    <property type="molecule type" value="Genomic_DNA"/>
</dbReference>
<dbReference type="InterPro" id="IPR000994">
    <property type="entry name" value="Pept_M24"/>
</dbReference>
<name>A0A919YD62_9BACL</name>
<dbReference type="Gene3D" id="3.40.350.10">
    <property type="entry name" value="Creatinase/prolidase N-terminal domain"/>
    <property type="match status" value="1"/>
</dbReference>
<dbReference type="InterPro" id="IPR036005">
    <property type="entry name" value="Creatinase/aminopeptidase-like"/>
</dbReference>
<dbReference type="PANTHER" id="PTHR46112">
    <property type="entry name" value="AMINOPEPTIDASE"/>
    <property type="match status" value="1"/>
</dbReference>
<evidence type="ECO:0000313" key="7">
    <source>
        <dbReference type="Proteomes" id="UP000682811"/>
    </source>
</evidence>
<evidence type="ECO:0000256" key="3">
    <source>
        <dbReference type="ARBA" id="ARBA00023211"/>
    </source>
</evidence>
<evidence type="ECO:0000259" key="4">
    <source>
        <dbReference type="Pfam" id="PF00557"/>
    </source>
</evidence>
<comment type="similarity">
    <text evidence="2">Belongs to the peptidase M24B family.</text>
</comment>
<comment type="caution">
    <text evidence="6">The sequence shown here is derived from an EMBL/GenBank/DDBJ whole genome shotgun (WGS) entry which is preliminary data.</text>
</comment>
<dbReference type="Pfam" id="PF01321">
    <property type="entry name" value="Creatinase_N"/>
    <property type="match status" value="1"/>
</dbReference>
<evidence type="ECO:0000313" key="6">
    <source>
        <dbReference type="EMBL" id="GIO47043.1"/>
    </source>
</evidence>
<evidence type="ECO:0000256" key="2">
    <source>
        <dbReference type="ARBA" id="ARBA00008766"/>
    </source>
</evidence>
<dbReference type="CDD" id="cd01092">
    <property type="entry name" value="APP-like"/>
    <property type="match status" value="1"/>
</dbReference>
<dbReference type="AlphaFoldDB" id="A0A919YD62"/>
<dbReference type="PANTHER" id="PTHR46112:SF10">
    <property type="entry name" value="DIPEPTIDASE YKVY-RELATED"/>
    <property type="match status" value="1"/>
</dbReference>
<sequence length="368" mass="41510">MNSMYEQRLNRLRDYLKREQIDIALITNPMNIYYFSGFYSDPHERFMALVVDAEREQTFMIVPSLDLEAAEQHSVVRDMIPCSDTDNPFILLNAKIGGKRIGTIGLEKKTFSVHRLERLQELFTGANTNDIEEFIALERLIKSDHDLVQIRRAIAITEEALETALRQVRVGMTELDLTAELEYRIRKLGGDKPAFETIILTGKRSCLPHGKPGPYPIMENDFLLVDFGVYAGGFCSDITRTFVIGEGTKKQEEIYEIVLESNLAAIEKVKIGTPYGHIDRAGREVIAARGYGAYFNNRIGHGLGLDFHEIPSIHGENTQVVQPGHVFTIEPGIYLPAIGGVRIEDDICVHSGGKVEILTTYPKQLRRL</sequence>
<dbReference type="SUPFAM" id="SSF53092">
    <property type="entry name" value="Creatinase/prolidase N-terminal domain"/>
    <property type="match status" value="1"/>
</dbReference>
<dbReference type="InterPro" id="IPR050659">
    <property type="entry name" value="Peptidase_M24B"/>
</dbReference>
<evidence type="ECO:0000256" key="1">
    <source>
        <dbReference type="ARBA" id="ARBA00001936"/>
    </source>
</evidence>
<proteinExistence type="inferred from homology"/>
<dbReference type="Proteomes" id="UP000682811">
    <property type="component" value="Unassembled WGS sequence"/>
</dbReference>
<comment type="cofactor">
    <cofactor evidence="1">
        <name>Mn(2+)</name>
        <dbReference type="ChEBI" id="CHEBI:29035"/>
    </cofactor>
</comment>
<dbReference type="RefSeq" id="WP_212977972.1">
    <property type="nucleotide sequence ID" value="NZ_AP025343.1"/>
</dbReference>
<evidence type="ECO:0000259" key="5">
    <source>
        <dbReference type="Pfam" id="PF01321"/>
    </source>
</evidence>
<feature type="domain" description="Peptidase M24" evidence="4">
    <location>
        <begin position="149"/>
        <end position="350"/>
    </location>
</feature>
<dbReference type="InterPro" id="IPR029149">
    <property type="entry name" value="Creatin/AminoP/Spt16_N"/>
</dbReference>
<keyword evidence="7" id="KW-1185">Reference proteome</keyword>
<dbReference type="SUPFAM" id="SSF55920">
    <property type="entry name" value="Creatinase/aminopeptidase"/>
    <property type="match status" value="1"/>
</dbReference>
<keyword evidence="3" id="KW-0464">Manganese</keyword>
<gene>
    <name evidence="6" type="ORF">J34TS1_18080</name>
</gene>
<dbReference type="Pfam" id="PF00557">
    <property type="entry name" value="Peptidase_M24"/>
    <property type="match status" value="1"/>
</dbReference>